<dbReference type="InterPro" id="IPR035905">
    <property type="entry name" value="Barstar-like_sf"/>
</dbReference>
<evidence type="ECO:0000259" key="2">
    <source>
        <dbReference type="Pfam" id="PF01337"/>
    </source>
</evidence>
<reference evidence="3 4" key="1">
    <citation type="submission" date="2023-05" db="EMBL/GenBank/DDBJ databases">
        <title>YMD87, complete Genome.</title>
        <authorList>
            <person name="Zhang J."/>
            <person name="Xu X."/>
        </authorList>
    </citation>
    <scope>NUCLEOTIDE SEQUENCE [LARGE SCALE GENOMIC DNA]</scope>
    <source>
        <strain evidence="3 4">YMD87</strain>
    </source>
</reference>
<dbReference type="EMBL" id="CP124616">
    <property type="protein sequence ID" value="WGW05473.1"/>
    <property type="molecule type" value="Genomic_DNA"/>
</dbReference>
<gene>
    <name evidence="3" type="ORF">QF118_07975</name>
</gene>
<evidence type="ECO:0000313" key="3">
    <source>
        <dbReference type="EMBL" id="WGW05473.1"/>
    </source>
</evidence>
<comment type="similarity">
    <text evidence="1">Belongs to the barstar family.</text>
</comment>
<accession>A0ABY8QLZ0</accession>
<evidence type="ECO:0000256" key="1">
    <source>
        <dbReference type="ARBA" id="ARBA00006845"/>
    </source>
</evidence>
<dbReference type="Pfam" id="PF01337">
    <property type="entry name" value="Barstar"/>
    <property type="match status" value="1"/>
</dbReference>
<name>A0ABY8QLZ0_9RHOB</name>
<feature type="domain" description="Barstar (barnase inhibitor)" evidence="2">
    <location>
        <begin position="12"/>
        <end position="89"/>
    </location>
</feature>
<dbReference type="InterPro" id="IPR000468">
    <property type="entry name" value="Barstar"/>
</dbReference>
<organism evidence="3 4">
    <name type="scientific">Tropicibacter oceani</name>
    <dbReference type="NCBI Taxonomy" id="3058420"/>
    <lineage>
        <taxon>Bacteria</taxon>
        <taxon>Pseudomonadati</taxon>
        <taxon>Pseudomonadota</taxon>
        <taxon>Alphaproteobacteria</taxon>
        <taxon>Rhodobacterales</taxon>
        <taxon>Roseobacteraceae</taxon>
        <taxon>Tropicibacter</taxon>
    </lineage>
</organism>
<dbReference type="Gene3D" id="3.30.370.10">
    <property type="entry name" value="Barstar-like"/>
    <property type="match status" value="1"/>
</dbReference>
<dbReference type="RefSeq" id="WP_282302097.1">
    <property type="nucleotide sequence ID" value="NZ_CP124616.1"/>
</dbReference>
<sequence length="144" mass="16652">MSNETWKKYQNMETYRIDGERFSTLEEFYEEISRVLIPNVSWGHNLDAFNDILRGGFGTPDEGFILIWENSALSKKRLGYPETVRILERRLDRCHPTAHRSVKRQLRDAGNNKGATVFVWLVEVIRAHGEGGEEAEDNVILKLS</sequence>
<evidence type="ECO:0000313" key="4">
    <source>
        <dbReference type="Proteomes" id="UP001241605"/>
    </source>
</evidence>
<proteinExistence type="inferred from homology"/>
<keyword evidence="4" id="KW-1185">Reference proteome</keyword>
<protein>
    <submittedName>
        <fullName evidence="3">Barstar family protein</fullName>
    </submittedName>
</protein>
<dbReference type="Proteomes" id="UP001241605">
    <property type="component" value="Chromosome"/>
</dbReference>
<dbReference type="SUPFAM" id="SSF52038">
    <property type="entry name" value="Barstar-related"/>
    <property type="match status" value="1"/>
</dbReference>